<gene>
    <name evidence="1" type="ORF">LMG29739_05231</name>
</gene>
<dbReference type="Gene3D" id="2.60.120.620">
    <property type="entry name" value="q2cbj1_9rhob like domain"/>
    <property type="match status" value="1"/>
</dbReference>
<reference evidence="1 2" key="1">
    <citation type="submission" date="2020-04" db="EMBL/GenBank/DDBJ databases">
        <authorList>
            <person name="De Canck E."/>
        </authorList>
    </citation>
    <scope>NUCLEOTIDE SEQUENCE [LARGE SCALE GENOMIC DNA]</scope>
    <source>
        <strain evidence="1 2">LMG 29739</strain>
    </source>
</reference>
<name>A0A6J5ERP1_9BURK</name>
<sequence length="288" mass="32415">MKLYVNQSRNRATLKEDIYAGTIFLETQLRTAQKLCGFARERIAEAFGADADPRQVHLTMPVETFVSTVSKLKSGFTNSVETKELIREFVVELGEDPAHYLFDVPRLRVVPHYDYLHAGVSYAYKPHRDTWYGGVACQVNTWMPVYAITPDQTMMINAAYFDAPVRNSSADWQLKEWISTERWLASTNVKEETRPHPVPLEEIDATHETRIAPNAGEMLIFSGSHLHGTVPNRSGQTRFSIDFRLMHIADLAAGRGAINVDSGCADPQAGFKDYLHADTFKSFQGVEA</sequence>
<keyword evidence="2" id="KW-1185">Reference proteome</keyword>
<protein>
    <recommendedName>
        <fullName evidence="3">Fe2OG dioxygenase domain-containing protein</fullName>
    </recommendedName>
</protein>
<organism evidence="1 2">
    <name type="scientific">Paraburkholderia solisilvae</name>
    <dbReference type="NCBI Taxonomy" id="624376"/>
    <lineage>
        <taxon>Bacteria</taxon>
        <taxon>Pseudomonadati</taxon>
        <taxon>Pseudomonadota</taxon>
        <taxon>Betaproteobacteria</taxon>
        <taxon>Burkholderiales</taxon>
        <taxon>Burkholderiaceae</taxon>
        <taxon>Paraburkholderia</taxon>
    </lineage>
</organism>
<evidence type="ECO:0008006" key="3">
    <source>
        <dbReference type="Google" id="ProtNLM"/>
    </source>
</evidence>
<dbReference type="EMBL" id="CADIKF010000055">
    <property type="protein sequence ID" value="CAB3768091.1"/>
    <property type="molecule type" value="Genomic_DNA"/>
</dbReference>
<evidence type="ECO:0000313" key="1">
    <source>
        <dbReference type="EMBL" id="CAB3768091.1"/>
    </source>
</evidence>
<dbReference type="RefSeq" id="WP_175114371.1">
    <property type="nucleotide sequence ID" value="NZ_CADIKF010000055.1"/>
</dbReference>
<dbReference type="SUPFAM" id="SSF51197">
    <property type="entry name" value="Clavaminate synthase-like"/>
    <property type="match status" value="1"/>
</dbReference>
<dbReference type="AlphaFoldDB" id="A0A6J5ERP1"/>
<proteinExistence type="predicted"/>
<evidence type="ECO:0000313" key="2">
    <source>
        <dbReference type="Proteomes" id="UP000494329"/>
    </source>
</evidence>
<dbReference type="Proteomes" id="UP000494329">
    <property type="component" value="Unassembled WGS sequence"/>
</dbReference>
<accession>A0A6J5ERP1</accession>